<sequence>MGRFVLLIVTALFSLHLGVTASAQSGEGEIAAEAREQRGYWLSRRVIVLPLDEPAEVVLRSGSEADAVALHPQGGLSADMAARFPHLRGMASYRLPVLSRERLIRMLRGDLVVEARRGGELVLSTGLQLPGVLDDLFANEEPLGVRFEGGVPVLSVWAPTATSVRLALGEGDEPEFLDMAFDPETGIWSARGEENWYGRPYRYEVTVHRADTGRVHTNLVTDPYSVALTTDSTHSLILDLSSDDLKPESWDNLEKPSLEAPEDIAIYELHVRDFSIADATVPADERGKFEAFSRTSSNGMQHLLALEEAGLTHIHLLPSFDCATIPEAGQKTPPDLTSYGPGSARQQAILEEHRATDGFNWCYDPYHYTVPEGSYAADTDGAARTLAFREMVSSLNRNGLRVVMDVVYNHTTASGQAERSVLDKIVPGYYHRLLEDGRVATSTCCANTATEHRMMERLMVDSLLTWAKAYKVDGFRFDLMGHHSRENMLKVKEALSSLTTEEDGVDGSAIYLYGEGWDFGEVSGNARFVQATQAQMGQDTGVGSFNDRLRDAVRGGRPFDTGIQHVQNQGLANGLYTDPNEERPADDGAREEWLAYADLARLGLAGQLSGYRFEGASGEEVTGADVLYFGTPGAGYASDPQEAINYVAAHDNETLFDIYAYKLPLDSSPTDRVRSQVLATSFVLLAQGIPLLHAGQDMLRSKSLDRNSYDSGDWFNLLDFSYQDNGWGRGLPPRQENEANWEEQRAFLTHDDIKPEPRHIAQTAALTREYLQIRSAEPLFRLRTAEDVQRQVRFLNTGPDQEIGLIVMTLGEDEAAPELVVVFNTKAERASFDTGLESDYALHAVQQKSADGALRTASMRSGTASVPARSAVVFVRR</sequence>
<feature type="signal peptide" evidence="2">
    <location>
        <begin position="1"/>
        <end position="23"/>
    </location>
</feature>
<evidence type="ECO:0000313" key="4">
    <source>
        <dbReference type="EMBL" id="MCQ8186649.1"/>
    </source>
</evidence>
<dbReference type="EMBL" id="JANIBC010000032">
    <property type="protein sequence ID" value="MCQ8186649.1"/>
    <property type="molecule type" value="Genomic_DNA"/>
</dbReference>
<dbReference type="InterPro" id="IPR011839">
    <property type="entry name" value="Pullul_strch"/>
</dbReference>
<dbReference type="GO" id="GO:0051060">
    <property type="term" value="F:pullulanase activity"/>
    <property type="evidence" value="ECO:0007669"/>
    <property type="project" value="InterPro"/>
</dbReference>
<name>A0A9X2LBF6_9PROT</name>
<dbReference type="Gene3D" id="2.60.40.1180">
    <property type="entry name" value="Golgi alpha-mannosidase II"/>
    <property type="match status" value="1"/>
</dbReference>
<dbReference type="Pfam" id="PF02922">
    <property type="entry name" value="CBM_48"/>
    <property type="match status" value="1"/>
</dbReference>
<feature type="chain" id="PRO_5040777073" evidence="2">
    <location>
        <begin position="24"/>
        <end position="877"/>
    </location>
</feature>
<evidence type="ECO:0000313" key="5">
    <source>
        <dbReference type="Proteomes" id="UP001142610"/>
    </source>
</evidence>
<dbReference type="InterPro" id="IPR040671">
    <property type="entry name" value="Pullulanase_N2"/>
</dbReference>
<dbReference type="InterPro" id="IPR004193">
    <property type="entry name" value="Glyco_hydro_13_N"/>
</dbReference>
<dbReference type="NCBIfam" id="TIGR02103">
    <property type="entry name" value="pullul_strch"/>
    <property type="match status" value="1"/>
</dbReference>
<reference evidence="4" key="1">
    <citation type="submission" date="2022-07" db="EMBL/GenBank/DDBJ databases">
        <title>Parvularcula maris sp. nov., an algicidal bacterium isolated from seawater.</title>
        <authorList>
            <person name="Li F."/>
        </authorList>
    </citation>
    <scope>NUCLEOTIDE SEQUENCE</scope>
    <source>
        <strain evidence="4">BGMRC 0090</strain>
    </source>
</reference>
<dbReference type="Gene3D" id="3.20.20.80">
    <property type="entry name" value="Glycosidases"/>
    <property type="match status" value="1"/>
</dbReference>
<dbReference type="InterPro" id="IPR024561">
    <property type="entry name" value="Pullul_strch_C"/>
</dbReference>
<dbReference type="InterPro" id="IPR013783">
    <property type="entry name" value="Ig-like_fold"/>
</dbReference>
<comment type="caution">
    <text evidence="4">The sequence shown here is derived from an EMBL/GenBank/DDBJ whole genome shotgun (WGS) entry which is preliminary data.</text>
</comment>
<dbReference type="GO" id="GO:0005975">
    <property type="term" value="P:carbohydrate metabolic process"/>
    <property type="evidence" value="ECO:0007669"/>
    <property type="project" value="InterPro"/>
</dbReference>
<evidence type="ECO:0000256" key="2">
    <source>
        <dbReference type="SAM" id="SignalP"/>
    </source>
</evidence>
<dbReference type="InterPro" id="IPR013780">
    <property type="entry name" value="Glyco_hydro_b"/>
</dbReference>
<dbReference type="SUPFAM" id="SSF51445">
    <property type="entry name" value="(Trans)glycosidases"/>
    <property type="match status" value="1"/>
</dbReference>
<dbReference type="Pfam" id="PF17967">
    <property type="entry name" value="Pullulanase_N2"/>
    <property type="match status" value="1"/>
</dbReference>
<dbReference type="Gene3D" id="2.60.40.10">
    <property type="entry name" value="Immunoglobulins"/>
    <property type="match status" value="1"/>
</dbReference>
<evidence type="ECO:0000256" key="1">
    <source>
        <dbReference type="ARBA" id="ARBA00008061"/>
    </source>
</evidence>
<dbReference type="InterPro" id="IPR006047">
    <property type="entry name" value="GH13_cat_dom"/>
</dbReference>
<dbReference type="AlphaFoldDB" id="A0A9X2LBF6"/>
<dbReference type="SMART" id="SM00642">
    <property type="entry name" value="Aamy"/>
    <property type="match status" value="1"/>
</dbReference>
<accession>A0A9X2LBF6</accession>
<dbReference type="CDD" id="cd02860">
    <property type="entry name" value="E_set_Pullulanase"/>
    <property type="match status" value="1"/>
</dbReference>
<evidence type="ECO:0000259" key="3">
    <source>
        <dbReference type="SMART" id="SM00642"/>
    </source>
</evidence>
<keyword evidence="2" id="KW-0732">Signal</keyword>
<keyword evidence="5" id="KW-1185">Reference proteome</keyword>
<organism evidence="4 5">
    <name type="scientific">Parvularcula maris</name>
    <dbReference type="NCBI Taxonomy" id="2965077"/>
    <lineage>
        <taxon>Bacteria</taxon>
        <taxon>Pseudomonadati</taxon>
        <taxon>Pseudomonadota</taxon>
        <taxon>Alphaproteobacteria</taxon>
        <taxon>Parvularculales</taxon>
        <taxon>Parvularculaceae</taxon>
        <taxon>Parvularcula</taxon>
    </lineage>
</organism>
<dbReference type="InterPro" id="IPR017853">
    <property type="entry name" value="GH"/>
</dbReference>
<dbReference type="PANTHER" id="PTHR43002">
    <property type="entry name" value="GLYCOGEN DEBRANCHING ENZYME"/>
    <property type="match status" value="1"/>
</dbReference>
<dbReference type="SUPFAM" id="SSF51011">
    <property type="entry name" value="Glycosyl hydrolase domain"/>
    <property type="match status" value="1"/>
</dbReference>
<protein>
    <submittedName>
        <fullName evidence="4">Pullulanase-type alpha-1,6-glucosidase</fullName>
    </submittedName>
</protein>
<proteinExistence type="inferred from homology"/>
<dbReference type="Gene3D" id="2.60.40.1130">
    <property type="entry name" value="Rab geranylgeranyltransferase alpha-subunit, insert domain"/>
    <property type="match status" value="1"/>
</dbReference>
<comment type="similarity">
    <text evidence="1">Belongs to the glycosyl hydrolase 13 family.</text>
</comment>
<dbReference type="InterPro" id="IPR014756">
    <property type="entry name" value="Ig_E-set"/>
</dbReference>
<gene>
    <name evidence="4" type="primary">pulA</name>
    <name evidence="4" type="ORF">NOG11_14800</name>
</gene>
<feature type="domain" description="Glycosyl hydrolase family 13 catalytic" evidence="3">
    <location>
        <begin position="353"/>
        <end position="735"/>
    </location>
</feature>
<dbReference type="Pfam" id="PF11852">
    <property type="entry name" value="Pullul_strch_C"/>
    <property type="match status" value="1"/>
</dbReference>
<dbReference type="Proteomes" id="UP001142610">
    <property type="component" value="Unassembled WGS sequence"/>
</dbReference>
<dbReference type="CDD" id="cd11341">
    <property type="entry name" value="AmyAc_Pullulanase_LD-like"/>
    <property type="match status" value="1"/>
</dbReference>
<dbReference type="RefSeq" id="WP_256620589.1">
    <property type="nucleotide sequence ID" value="NZ_JANIBC010000032.1"/>
</dbReference>
<dbReference type="SUPFAM" id="SSF81296">
    <property type="entry name" value="E set domains"/>
    <property type="match status" value="2"/>
</dbReference>